<keyword evidence="4" id="KW-1185">Reference proteome</keyword>
<name>A0ABU2Y8V7_9FLAO</name>
<feature type="signal peptide" evidence="2">
    <location>
        <begin position="1"/>
        <end position="23"/>
    </location>
</feature>
<evidence type="ECO:0000256" key="2">
    <source>
        <dbReference type="SAM" id="SignalP"/>
    </source>
</evidence>
<dbReference type="Gene3D" id="2.50.20.10">
    <property type="entry name" value="Lipoprotein localisation LolA/LolB/LppX"/>
    <property type="match status" value="1"/>
</dbReference>
<dbReference type="PROSITE" id="PS51257">
    <property type="entry name" value="PROKAR_LIPOPROTEIN"/>
    <property type="match status" value="1"/>
</dbReference>
<dbReference type="SUPFAM" id="SSF89392">
    <property type="entry name" value="Prokaryotic lipoproteins and lipoprotein localization factors"/>
    <property type="match status" value="1"/>
</dbReference>
<dbReference type="InterPro" id="IPR025634">
    <property type="entry name" value="DUF4292"/>
</dbReference>
<reference evidence="3 4" key="1">
    <citation type="submission" date="2023-09" db="EMBL/GenBank/DDBJ databases">
        <authorList>
            <person name="Rey-Velasco X."/>
        </authorList>
    </citation>
    <scope>NUCLEOTIDE SEQUENCE [LARGE SCALE GENOMIC DNA]</scope>
    <source>
        <strain evidence="3 4">P050</strain>
    </source>
</reference>
<proteinExistence type="predicted"/>
<dbReference type="Proteomes" id="UP001252186">
    <property type="component" value="Unassembled WGS sequence"/>
</dbReference>
<dbReference type="InterPro" id="IPR029046">
    <property type="entry name" value="LolA/LolB/LppX"/>
</dbReference>
<keyword evidence="1 2" id="KW-0732">Signal</keyword>
<evidence type="ECO:0000313" key="3">
    <source>
        <dbReference type="EMBL" id="MDT0554177.1"/>
    </source>
</evidence>
<protein>
    <submittedName>
        <fullName evidence="3">DUF4292 domain-containing protein</fullName>
    </submittedName>
</protein>
<comment type="caution">
    <text evidence="3">The sequence shown here is derived from an EMBL/GenBank/DDBJ whole genome shotgun (WGS) entry which is preliminary data.</text>
</comment>
<dbReference type="Pfam" id="PF14125">
    <property type="entry name" value="DUF4292"/>
    <property type="match status" value="1"/>
</dbReference>
<feature type="chain" id="PRO_5045291979" evidence="2">
    <location>
        <begin position="24"/>
        <end position="257"/>
    </location>
</feature>
<evidence type="ECO:0000256" key="1">
    <source>
        <dbReference type="ARBA" id="ARBA00022729"/>
    </source>
</evidence>
<sequence>MKRIGVLLLLTVFFASCKSTKVAGTESVTAMSSKKIINNHYNESFDENTLNGTIKAKYQDKKSSHSVGISYRIQKDSAIWMSGRMLNITLAKIFITPTKVQFYEKLGKTYFEGNFALLSDFLGTEVDFEIVQNLLLGQAIVDLKEQKFNASVDENSYKLEPKNQADLFDLLFWMNPTNFKVSKQEVRQPDIQKKLTIDYVEYQEVQEEMLPKKINITAVDGVERVFLNLEYKSVQFNNNISFPFSIPRGYEQIQLNE</sequence>
<dbReference type="RefSeq" id="WP_311594260.1">
    <property type="nucleotide sequence ID" value="NZ_JAVRHV010000008.1"/>
</dbReference>
<accession>A0ABU2Y8V7</accession>
<evidence type="ECO:0000313" key="4">
    <source>
        <dbReference type="Proteomes" id="UP001252186"/>
    </source>
</evidence>
<organism evidence="3 4">
    <name type="scientific">Urechidicola vernalis</name>
    <dbReference type="NCBI Taxonomy" id="3075600"/>
    <lineage>
        <taxon>Bacteria</taxon>
        <taxon>Pseudomonadati</taxon>
        <taxon>Bacteroidota</taxon>
        <taxon>Flavobacteriia</taxon>
        <taxon>Flavobacteriales</taxon>
        <taxon>Flavobacteriaceae</taxon>
        <taxon>Urechidicola</taxon>
    </lineage>
</organism>
<gene>
    <name evidence="3" type="ORF">RM519_13030</name>
</gene>
<dbReference type="EMBL" id="JAVRHV010000008">
    <property type="protein sequence ID" value="MDT0554177.1"/>
    <property type="molecule type" value="Genomic_DNA"/>
</dbReference>